<gene>
    <name evidence="5" type="ordered locus">Hmuk_2236</name>
</gene>
<keyword evidence="5" id="KW-0436">Ligase</keyword>
<dbReference type="PANTHER" id="PTHR43272">
    <property type="entry name" value="LONG-CHAIN-FATTY-ACID--COA LIGASE"/>
    <property type="match status" value="1"/>
</dbReference>
<dbReference type="PROSITE" id="PS00455">
    <property type="entry name" value="AMP_BINDING"/>
    <property type="match status" value="1"/>
</dbReference>
<dbReference type="GeneID" id="42180138"/>
<dbReference type="HOGENOM" id="CLU_000022_45_5_2"/>
<keyword evidence="2" id="KW-0067">ATP-binding</keyword>
<dbReference type="Proteomes" id="UP000001746">
    <property type="component" value="Chromosome"/>
</dbReference>
<keyword evidence="6" id="KW-1185">Reference proteome</keyword>
<dbReference type="GO" id="GO:0005524">
    <property type="term" value="F:ATP binding"/>
    <property type="evidence" value="ECO:0007669"/>
    <property type="project" value="UniProtKB-KW"/>
</dbReference>
<dbReference type="Gene3D" id="3.30.300.30">
    <property type="match status" value="1"/>
</dbReference>
<dbReference type="EMBL" id="CP001688">
    <property type="protein sequence ID" value="ACV48349.1"/>
    <property type="molecule type" value="Genomic_DNA"/>
</dbReference>
<organism evidence="5 6">
    <name type="scientific">Halomicrobium mukohataei (strain ATCC 700874 / DSM 12286 / JCM 9738 / NCIMB 13541)</name>
    <name type="common">Haloarcula mukohataei</name>
    <dbReference type="NCBI Taxonomy" id="485914"/>
    <lineage>
        <taxon>Archaea</taxon>
        <taxon>Methanobacteriati</taxon>
        <taxon>Methanobacteriota</taxon>
        <taxon>Stenosarchaea group</taxon>
        <taxon>Halobacteria</taxon>
        <taxon>Halobacteriales</taxon>
        <taxon>Haloarculaceae</taxon>
        <taxon>Halomicrobium</taxon>
    </lineage>
</organism>
<comment type="catalytic activity">
    <reaction evidence="3">
        <text>a long-chain fatty acid + ATP + CoA = a long-chain fatty acyl-CoA + AMP + diphosphate</text>
        <dbReference type="Rhea" id="RHEA:15421"/>
        <dbReference type="ChEBI" id="CHEBI:30616"/>
        <dbReference type="ChEBI" id="CHEBI:33019"/>
        <dbReference type="ChEBI" id="CHEBI:57287"/>
        <dbReference type="ChEBI" id="CHEBI:57560"/>
        <dbReference type="ChEBI" id="CHEBI:83139"/>
        <dbReference type="ChEBI" id="CHEBI:456215"/>
        <dbReference type="EC" id="6.2.1.3"/>
    </reaction>
    <physiologicalReaction direction="left-to-right" evidence="3">
        <dbReference type="Rhea" id="RHEA:15422"/>
    </physiologicalReaction>
</comment>
<dbReference type="KEGG" id="hmu:Hmuk_2236"/>
<dbReference type="InterPro" id="IPR020845">
    <property type="entry name" value="AMP-binding_CS"/>
</dbReference>
<dbReference type="SUPFAM" id="SSF56801">
    <property type="entry name" value="Acetyl-CoA synthetase-like"/>
    <property type="match status" value="1"/>
</dbReference>
<dbReference type="eggNOG" id="arCOG04199">
    <property type="taxonomic scope" value="Archaea"/>
</dbReference>
<proteinExistence type="predicted"/>
<dbReference type="Gene3D" id="3.40.50.12780">
    <property type="entry name" value="N-terminal domain of ligase-like"/>
    <property type="match status" value="1"/>
</dbReference>
<accession>C7NXB5</accession>
<dbReference type="CDD" id="cd05907">
    <property type="entry name" value="VL_LC_FACS_like"/>
    <property type="match status" value="1"/>
</dbReference>
<evidence type="ECO:0000256" key="2">
    <source>
        <dbReference type="ARBA" id="ARBA00022840"/>
    </source>
</evidence>
<dbReference type="AlphaFoldDB" id="C7NXB5"/>
<dbReference type="GO" id="GO:0016020">
    <property type="term" value="C:membrane"/>
    <property type="evidence" value="ECO:0007669"/>
    <property type="project" value="TreeGrafter"/>
</dbReference>
<name>C7NXB5_HALMD</name>
<dbReference type="InterPro" id="IPR045851">
    <property type="entry name" value="AMP-bd_C_sf"/>
</dbReference>
<dbReference type="STRING" id="485914.Hmuk_2236"/>
<sequence length="660" mass="74048">MCLMAGSRTVPSWREAEREYSDEVVADTTIPELFEATAQRNADRTAQLYKGGTYDRSLTPAVMPAAPDGDYASITYDEMQSMVHNLAAGFRELGVDHDTRVGLFSSTRMEWALSDFAALAAGGIVTTVYTESSPRQVKYLLSDPGADGVVVENEALLDRLLEVEDRLELSFIVTIDEYDTDRDDVYTLGELHEIGAKAYDDARYRSWLEERSPSDLASLIYTSGTTGQPKGVKLTHRNFRSNVNQVYKRLAPRPDKDPDHPTLSPGTTSISFLPLAHVFERLAGHFVMFAAGATVGYVEDPDTLADDIKLIRPDTGASVPRVYERIFDRMRDQASESPIKERIFEWSTDVAREWARTDDPGPLLGLKHAVSDRLVYSQLKENLGGNIEFMVSGGGSLSKELCETFLGMDLTIVEGYGLTETAPVVSVNPPEDVRPGTMGVPVVDEEVKLDTHVVDQDDFETSRDVGELLVRGPNVADGYWNREKETAQSFEPDGWFHTGDIVERTEDDFLIYHDRLKEVIVLSTGKNVAPQPIEDAFSTSDRVAQAMVVGDDQKFIAAMFVPNFEQLRRWADREGIDLPDSEAEMCDDERVHAWIQEAVDEVNEDLEKVETIKKFVLLPREWTAENDLLTPSMKKKRRNIRKAFEDRLSEIYEDPVTVDD</sequence>
<reference evidence="5 6" key="1">
    <citation type="journal article" date="2009" name="Stand. Genomic Sci.">
        <title>Complete genome sequence of Halomicrobium mukohataei type strain (arg-2).</title>
        <authorList>
            <person name="Tindall B.J."/>
            <person name="Schneider S."/>
            <person name="Lapidus A."/>
            <person name="Copeland A."/>
            <person name="Glavina Del Rio T."/>
            <person name="Nolan M."/>
            <person name="Lucas S."/>
            <person name="Chen F."/>
            <person name="Tice H."/>
            <person name="Cheng J.F."/>
            <person name="Saunders E."/>
            <person name="Bruce D."/>
            <person name="Goodwin L."/>
            <person name="Pitluck S."/>
            <person name="Mikhailova N."/>
            <person name="Pati A."/>
            <person name="Ivanova N."/>
            <person name="Mavrommatis K."/>
            <person name="Chen A."/>
            <person name="Palaniappan K."/>
            <person name="Chain P."/>
            <person name="Land M."/>
            <person name="Hauser L."/>
            <person name="Chang Y.J."/>
            <person name="Jeffries C.D."/>
            <person name="Brettin T."/>
            <person name="Han C."/>
            <person name="Rohde M."/>
            <person name="Goker M."/>
            <person name="Bristow J."/>
            <person name="Eisen J.A."/>
            <person name="Markowitz V."/>
            <person name="Hugenholtz P."/>
            <person name="Klenk H.P."/>
            <person name="Kyrpides N.C."/>
            <person name="Detter J.C."/>
        </authorList>
    </citation>
    <scope>NUCLEOTIDE SEQUENCE [LARGE SCALE GENOMIC DNA]</scope>
    <source>
        <strain evidence="6">ATCC 700874 / DSM 12286 / JCM 9738 / NCIMB 13541</strain>
    </source>
</reference>
<dbReference type="InterPro" id="IPR000873">
    <property type="entry name" value="AMP-dep_synth/lig_dom"/>
</dbReference>
<keyword evidence="1" id="KW-0547">Nucleotide-binding</keyword>
<evidence type="ECO:0000313" key="6">
    <source>
        <dbReference type="Proteomes" id="UP000001746"/>
    </source>
</evidence>
<evidence type="ECO:0000259" key="4">
    <source>
        <dbReference type="Pfam" id="PF00501"/>
    </source>
</evidence>
<dbReference type="InterPro" id="IPR042099">
    <property type="entry name" value="ANL_N_sf"/>
</dbReference>
<dbReference type="PANTHER" id="PTHR43272:SF33">
    <property type="entry name" value="AMP-BINDING DOMAIN-CONTAINING PROTEIN-RELATED"/>
    <property type="match status" value="1"/>
</dbReference>
<dbReference type="RefSeq" id="WP_015763191.1">
    <property type="nucleotide sequence ID" value="NC_013202.1"/>
</dbReference>
<evidence type="ECO:0000256" key="1">
    <source>
        <dbReference type="ARBA" id="ARBA00022741"/>
    </source>
</evidence>
<dbReference type="Pfam" id="PF23562">
    <property type="entry name" value="AMP-binding_C_3"/>
    <property type="match status" value="1"/>
</dbReference>
<dbReference type="Pfam" id="PF00501">
    <property type="entry name" value="AMP-binding"/>
    <property type="match status" value="1"/>
</dbReference>
<evidence type="ECO:0000313" key="5">
    <source>
        <dbReference type="EMBL" id="ACV48349.1"/>
    </source>
</evidence>
<feature type="domain" description="AMP-dependent synthetase/ligase" evidence="4">
    <location>
        <begin position="34"/>
        <end position="480"/>
    </location>
</feature>
<protein>
    <submittedName>
        <fullName evidence="5">AMP-dependent synthetase and ligase</fullName>
    </submittedName>
</protein>
<dbReference type="GO" id="GO:0004467">
    <property type="term" value="F:long-chain fatty acid-CoA ligase activity"/>
    <property type="evidence" value="ECO:0007669"/>
    <property type="project" value="UniProtKB-EC"/>
</dbReference>
<evidence type="ECO:0000256" key="3">
    <source>
        <dbReference type="ARBA" id="ARBA00024484"/>
    </source>
</evidence>